<evidence type="ECO:0000313" key="7">
    <source>
        <dbReference type="EMBL" id="KAE9332871.1"/>
    </source>
</evidence>
<keyword evidence="9" id="KW-1185">Reference proteome</keyword>
<reference evidence="8 10" key="1">
    <citation type="submission" date="2018-09" db="EMBL/GenBank/DDBJ databases">
        <title>Genomic investigation of the strawberry pathogen Phytophthora fragariae indicates pathogenicity is determined by transcriptional variation in three key races.</title>
        <authorList>
            <person name="Adams T.M."/>
            <person name="Armitage A.D."/>
            <person name="Sobczyk M.K."/>
            <person name="Bates H.J."/>
            <person name="Dunwell J.M."/>
            <person name="Nellist C.F."/>
            <person name="Harrison R.J."/>
        </authorList>
    </citation>
    <scope>NUCLEOTIDE SEQUENCE [LARGE SCALE GENOMIC DNA]</scope>
    <source>
        <strain evidence="6 8">SCRP249</strain>
        <strain evidence="5 10">SCRP324</strain>
        <strain evidence="7 9">SCRP333</strain>
    </source>
</reference>
<dbReference type="AlphaFoldDB" id="A0A6A3LVX5"/>
<dbReference type="GO" id="GO:0043657">
    <property type="term" value="C:host cell"/>
    <property type="evidence" value="ECO:0007669"/>
    <property type="project" value="UniProtKB-SubCell"/>
</dbReference>
<dbReference type="EMBL" id="QXFV01000856">
    <property type="protein sequence ID" value="KAE9023559.1"/>
    <property type="molecule type" value="Genomic_DNA"/>
</dbReference>
<evidence type="ECO:0000256" key="1">
    <source>
        <dbReference type="ARBA" id="ARBA00004340"/>
    </source>
</evidence>
<gene>
    <name evidence="6" type="ORF">PR001_g12884</name>
    <name evidence="5" type="ORF">PR002_g13827</name>
    <name evidence="7" type="ORF">PR003_g14303</name>
</gene>
<comment type="subcellular location">
    <subcellularLocation>
        <location evidence="1">Host cell</location>
    </subcellularLocation>
    <subcellularLocation>
        <location evidence="2">Secreted</location>
    </subcellularLocation>
</comment>
<accession>A0A6A3LVX5</accession>
<dbReference type="InterPro" id="IPR045379">
    <property type="entry name" value="Crinkler_N"/>
</dbReference>
<dbReference type="EMBL" id="QXFT01000941">
    <property type="protein sequence ID" value="KAE9332871.1"/>
    <property type="molecule type" value="Genomic_DNA"/>
</dbReference>
<dbReference type="EMBL" id="QXFU01000932">
    <property type="protein sequence ID" value="KAE9015843.1"/>
    <property type="molecule type" value="Genomic_DNA"/>
</dbReference>
<evidence type="ECO:0000313" key="5">
    <source>
        <dbReference type="EMBL" id="KAE9015843.1"/>
    </source>
</evidence>
<comment type="caution">
    <text evidence="6">The sequence shown here is derived from an EMBL/GenBank/DDBJ whole genome shotgun (WGS) entry which is preliminary data.</text>
</comment>
<dbReference type="Pfam" id="PF20147">
    <property type="entry name" value="Crinkler"/>
    <property type="match status" value="1"/>
</dbReference>
<feature type="domain" description="Crinkler effector protein N-terminal" evidence="4">
    <location>
        <begin position="3"/>
        <end position="88"/>
    </location>
</feature>
<evidence type="ECO:0000256" key="2">
    <source>
        <dbReference type="ARBA" id="ARBA00004613"/>
    </source>
</evidence>
<proteinExistence type="predicted"/>
<dbReference type="Proteomes" id="UP000435112">
    <property type="component" value="Unassembled WGS sequence"/>
</dbReference>
<evidence type="ECO:0000259" key="4">
    <source>
        <dbReference type="Pfam" id="PF20147"/>
    </source>
</evidence>
<dbReference type="Proteomes" id="UP000429607">
    <property type="component" value="Unassembled WGS sequence"/>
</dbReference>
<evidence type="ECO:0000313" key="8">
    <source>
        <dbReference type="Proteomes" id="UP000429607"/>
    </source>
</evidence>
<sequence length="141" mass="15376">MVYLFCGIVGVAGRVFEVEIDDARSVIALKKAIKVEKPDTIKVEADKLQLFVAKRDDAWLTESDVKNGVKDTTGLKRLDAARSRISDVGLSEDAVKSDRSKEEVAALKGPVNVMVLTSVAPIYIEKLIGICCRAIILIVQC</sequence>
<dbReference type="Proteomes" id="UP000434957">
    <property type="component" value="Unassembled WGS sequence"/>
</dbReference>
<evidence type="ECO:0000313" key="10">
    <source>
        <dbReference type="Proteomes" id="UP000435112"/>
    </source>
</evidence>
<keyword evidence="3" id="KW-0964">Secreted</keyword>
<name>A0A6A3LVX5_9STRA</name>
<evidence type="ECO:0000313" key="6">
    <source>
        <dbReference type="EMBL" id="KAE9023559.1"/>
    </source>
</evidence>
<protein>
    <recommendedName>
        <fullName evidence="4">Crinkler effector protein N-terminal domain-containing protein</fullName>
    </recommendedName>
</protein>
<dbReference type="OrthoDB" id="92405at2759"/>
<dbReference type="GO" id="GO:0005576">
    <property type="term" value="C:extracellular region"/>
    <property type="evidence" value="ECO:0007669"/>
    <property type="project" value="UniProtKB-SubCell"/>
</dbReference>
<evidence type="ECO:0000313" key="9">
    <source>
        <dbReference type="Proteomes" id="UP000434957"/>
    </source>
</evidence>
<evidence type="ECO:0000256" key="3">
    <source>
        <dbReference type="ARBA" id="ARBA00022525"/>
    </source>
</evidence>
<organism evidence="6 8">
    <name type="scientific">Phytophthora rubi</name>
    <dbReference type="NCBI Taxonomy" id="129364"/>
    <lineage>
        <taxon>Eukaryota</taxon>
        <taxon>Sar</taxon>
        <taxon>Stramenopiles</taxon>
        <taxon>Oomycota</taxon>
        <taxon>Peronosporomycetes</taxon>
        <taxon>Peronosporales</taxon>
        <taxon>Peronosporaceae</taxon>
        <taxon>Phytophthora</taxon>
    </lineage>
</organism>